<dbReference type="AlphaFoldDB" id="A0A7J7LQ71"/>
<evidence type="ECO:0000259" key="1">
    <source>
        <dbReference type="Pfam" id="PF24542"/>
    </source>
</evidence>
<dbReference type="GO" id="GO:1990072">
    <property type="term" value="C:TRAPPIII protein complex"/>
    <property type="evidence" value="ECO:0007669"/>
    <property type="project" value="TreeGrafter"/>
</dbReference>
<dbReference type="Pfam" id="PF12739">
    <property type="entry name" value="TRAPPC-Trs85"/>
    <property type="match status" value="1"/>
</dbReference>
<dbReference type="InterPro" id="IPR058538">
    <property type="entry name" value="Ig_TPPC8_2nd"/>
</dbReference>
<proteinExistence type="predicted"/>
<gene>
    <name evidence="4" type="ORF">GIB67_016867</name>
</gene>
<sequence>MDPMILKHYMLIHDNRDGSLEKAMSILTQMRTTFGSSECRLLCVNSAQDGGLTDRQENPWIPYENYVLSNQNLGRFLNNDDLNEMKDLMHDLSSKHIIPHMEQKIRVLNQQVSATRKGFRNQIKNLWWRKGKDDMPDVPTGPMYTFSSIESQIRVLGDYAFMLRDYELALSNYRLLSTDYKLDKSWKRYAGAQEMMGLTYFMLDQSKKDAEYCMESAFTTYLKLGSSGQQNVTRCGLWWTEMLKAREQYKEAAGVYFRISNEEPSLQAAVLLEQASYCYLMSSPPMFRKYGFHLVLAGNRYYISDQRKHAIRAHRSALSVYKENTWNYINDHVHFHIGKWYAFLGLFDVAIQHILKVLACSHQSIATQELFLRDFFQIVQKLGRTFEVFRLQLPVINMSSLKIIFEDHRTYASSAAVNVKESLWHSLEEDMVPSMPTMRINWLESDPKDTKKQKNSNVCVAGEAIKVNIEVRNPLKISILVSSFSLLCHLYPVAEVMESVCLAEVGDQYDNGGIGKFSMPGAQNDLELKKMKNSWELSSSSSSFVLSEVNFTLVACETTVYCLGYIENCACILICFVIYGYKVQLTVAPKVEGILKIVGVRWKLSGSVVGFFNFDSNLVKNKTRKRRKRTMQAAGNGLNFTVIKSLPKLEGCIHQLPIKAYAGELRRVVLELTNQSEFPVKNMKMMINHPRVLYPGTLKDMETEFPSCLEKQKQCEQHNVQTNTSQVSNGLLFSFPENVQIAGERTFLWPLWLRAGDPGITSLYISIYYEMESCSSDMRYRTLRINYGLEVLPALDMTVQISPCPSRLSEFLVRMEIVNRTSSECFRFHQLSSVGNQWETSSLRSNGTVCPSQLLVAGQAQSCFFKLKSCSKSTFDDITTFSELQVSDVRLESLGSNEGLFDVSCAPLADFHNAASKTPVWWIMDGPRVINYNFSTSCDIKLRMKIHNSSDEIAFVRINTFDPIPSSGSQEGWYNISPLNDIKVTSDVLGTLSTKSSSPLSSIDGVSPYIWVASSSTRVEIDPKSSTEVPLQICLFSPGTYNLSNYTVHWNLRGTNNNSGFIEDGRRQISGTGIRPGHPYYLTVLQSP</sequence>
<dbReference type="Pfam" id="PF24545">
    <property type="entry name" value="Ig_TPPC8_1st"/>
    <property type="match status" value="1"/>
</dbReference>
<dbReference type="Pfam" id="PF24542">
    <property type="entry name" value="Ig_TPPC8_C"/>
    <property type="match status" value="1"/>
</dbReference>
<reference evidence="4 5" key="1">
    <citation type="journal article" date="2020" name="IScience">
        <title>Genome Sequencing of the Endangered Kingdonia uniflora (Circaeasteraceae, Ranunculales) Reveals Potential Mechanisms of Evolutionary Specialization.</title>
        <authorList>
            <person name="Sun Y."/>
            <person name="Deng T."/>
            <person name="Zhang A."/>
            <person name="Moore M.J."/>
            <person name="Landis J.B."/>
            <person name="Lin N."/>
            <person name="Zhang H."/>
            <person name="Zhang X."/>
            <person name="Huang J."/>
            <person name="Zhang X."/>
            <person name="Sun H."/>
            <person name="Wang H."/>
        </authorList>
    </citation>
    <scope>NUCLEOTIDE SEQUENCE [LARGE SCALE GENOMIC DNA]</scope>
    <source>
        <strain evidence="4">TB1705</strain>
        <tissue evidence="4">Leaf</tissue>
    </source>
</reference>
<dbReference type="OrthoDB" id="437922at2759"/>
<dbReference type="PANTHER" id="PTHR12975">
    <property type="entry name" value="TRANSPORT PROTEIN TRAPP"/>
    <property type="match status" value="1"/>
</dbReference>
<dbReference type="Pfam" id="PF24544">
    <property type="entry name" value="Ig_TPPC8_2nd"/>
    <property type="match status" value="1"/>
</dbReference>
<dbReference type="InterPro" id="IPR024420">
    <property type="entry name" value="TRAPP_III_complex_Trs85"/>
</dbReference>
<evidence type="ECO:0008006" key="6">
    <source>
        <dbReference type="Google" id="ProtNLM"/>
    </source>
</evidence>
<dbReference type="Gene3D" id="1.25.40.10">
    <property type="entry name" value="Tetratricopeptide repeat domain"/>
    <property type="match status" value="1"/>
</dbReference>
<dbReference type="SUPFAM" id="SSF48452">
    <property type="entry name" value="TPR-like"/>
    <property type="match status" value="1"/>
</dbReference>
<comment type="caution">
    <text evidence="4">The sequence shown here is derived from an EMBL/GenBank/DDBJ whole genome shotgun (WGS) entry which is preliminary data.</text>
</comment>
<evidence type="ECO:0000259" key="3">
    <source>
        <dbReference type="Pfam" id="PF24545"/>
    </source>
</evidence>
<dbReference type="Proteomes" id="UP000541444">
    <property type="component" value="Unassembled WGS sequence"/>
</dbReference>
<evidence type="ECO:0000313" key="4">
    <source>
        <dbReference type="EMBL" id="KAF6144793.1"/>
    </source>
</evidence>
<dbReference type="EMBL" id="JACGCM010002112">
    <property type="protein sequence ID" value="KAF6144793.1"/>
    <property type="molecule type" value="Genomic_DNA"/>
</dbReference>
<organism evidence="4 5">
    <name type="scientific">Kingdonia uniflora</name>
    <dbReference type="NCBI Taxonomy" id="39325"/>
    <lineage>
        <taxon>Eukaryota</taxon>
        <taxon>Viridiplantae</taxon>
        <taxon>Streptophyta</taxon>
        <taxon>Embryophyta</taxon>
        <taxon>Tracheophyta</taxon>
        <taxon>Spermatophyta</taxon>
        <taxon>Magnoliopsida</taxon>
        <taxon>Ranunculales</taxon>
        <taxon>Circaeasteraceae</taxon>
        <taxon>Kingdonia</taxon>
    </lineage>
</organism>
<evidence type="ECO:0000259" key="2">
    <source>
        <dbReference type="Pfam" id="PF24544"/>
    </source>
</evidence>
<feature type="domain" description="TPPC8 C-terminal Ig-like" evidence="1">
    <location>
        <begin position="986"/>
        <end position="1049"/>
    </location>
</feature>
<name>A0A7J7LQ71_9MAGN</name>
<protein>
    <recommendedName>
        <fullName evidence="6">Trafficking protein particle complex subunit 8</fullName>
    </recommendedName>
</protein>
<dbReference type="InterPro" id="IPR011990">
    <property type="entry name" value="TPR-like_helical_dom_sf"/>
</dbReference>
<dbReference type="InterPro" id="IPR057651">
    <property type="entry name" value="Ig_TPPC8_C"/>
</dbReference>
<keyword evidence="5" id="KW-1185">Reference proteome</keyword>
<dbReference type="PANTHER" id="PTHR12975:SF6">
    <property type="entry name" value="TRAFFICKING PROTEIN PARTICLE COMPLEX SUBUNIT 8"/>
    <property type="match status" value="1"/>
</dbReference>
<evidence type="ECO:0000313" key="5">
    <source>
        <dbReference type="Proteomes" id="UP000541444"/>
    </source>
</evidence>
<dbReference type="InterPro" id="IPR058541">
    <property type="entry name" value="Ig_TPPC8_1st"/>
</dbReference>
<feature type="domain" description="TPPC8 first Ig-like" evidence="3">
    <location>
        <begin position="421"/>
        <end position="488"/>
    </location>
</feature>
<feature type="domain" description="TPPC8 second Ig-like" evidence="2">
    <location>
        <begin position="663"/>
        <end position="783"/>
    </location>
</feature>
<accession>A0A7J7LQ71</accession>